<sequence length="226" mass="25030">MLSRIARRACQRPTAQRQRWAGAGIDSFRWFSSDVVKTSVKDLKVGKDLVLVDGRVAEILELSKRHVGRGAAPVILNLRSLPEGNKFTMRVTSDAMFDKVTFERRQVTLMFDDGSALNFLDENSMEEFQVAKNALSGVKQALLTEGVRCIMTMFDGKALDVDFGESFEVQVEDAGLDASSRVSASYKTLILKNGLRVSRAPMHVKTGDTILVHLNGETIEFVGKKS</sequence>
<dbReference type="InterPro" id="IPR001059">
    <property type="entry name" value="Transl_elong_P/YeiP_cen"/>
</dbReference>
<protein>
    <submittedName>
        <fullName evidence="2">Elongation factor P</fullName>
    </submittedName>
</protein>
<dbReference type="SMART" id="SM01185">
    <property type="entry name" value="EFP"/>
    <property type="match status" value="1"/>
</dbReference>
<dbReference type="OrthoDB" id="10259892at2759"/>
<dbReference type="SUPFAM" id="SSF50104">
    <property type="entry name" value="Translation proteins SH3-like domain"/>
    <property type="match status" value="1"/>
</dbReference>
<dbReference type="Gene3D" id="2.40.50.140">
    <property type="entry name" value="Nucleic acid-binding proteins"/>
    <property type="match status" value="1"/>
</dbReference>
<evidence type="ECO:0000313" key="2">
    <source>
        <dbReference type="EMBL" id="KAA8491449.1"/>
    </source>
</evidence>
<keyword evidence="2" id="KW-0251">Elongation factor</keyword>
<organism evidence="2 3">
    <name type="scientific">Porphyridium purpureum</name>
    <name type="common">Red alga</name>
    <name type="synonym">Porphyridium cruentum</name>
    <dbReference type="NCBI Taxonomy" id="35688"/>
    <lineage>
        <taxon>Eukaryota</taxon>
        <taxon>Rhodophyta</taxon>
        <taxon>Bangiophyceae</taxon>
        <taxon>Porphyridiales</taxon>
        <taxon>Porphyridiaceae</taxon>
        <taxon>Porphyridium</taxon>
    </lineage>
</organism>
<keyword evidence="2" id="KW-0648">Protein biosynthesis</keyword>
<name>A0A5J4YJ76_PORPP</name>
<gene>
    <name evidence="2" type="ORF">FVE85_2464</name>
</gene>
<dbReference type="GO" id="GO:0005737">
    <property type="term" value="C:cytoplasm"/>
    <property type="evidence" value="ECO:0007669"/>
    <property type="project" value="TreeGrafter"/>
</dbReference>
<evidence type="ECO:0000313" key="3">
    <source>
        <dbReference type="Proteomes" id="UP000324585"/>
    </source>
</evidence>
<dbReference type="PANTHER" id="PTHR30053:SF14">
    <property type="entry name" value="TRANSLATION ELONGATION FACTOR KOW-LIKE DOMAIN-CONTAINING PROTEIN"/>
    <property type="match status" value="1"/>
</dbReference>
<reference evidence="3" key="1">
    <citation type="journal article" date="2019" name="Nat. Commun.">
        <title>Expansion of phycobilisome linker gene families in mesophilic red algae.</title>
        <authorList>
            <person name="Lee J."/>
            <person name="Kim D."/>
            <person name="Bhattacharya D."/>
            <person name="Yoon H.S."/>
        </authorList>
    </citation>
    <scope>NUCLEOTIDE SEQUENCE [LARGE SCALE GENOMIC DNA]</scope>
    <source>
        <strain evidence="3">CCMP 1328</strain>
    </source>
</reference>
<dbReference type="InterPro" id="IPR014722">
    <property type="entry name" value="Rib_uL2_dom2"/>
</dbReference>
<accession>A0A5J4YJ76</accession>
<dbReference type="Proteomes" id="UP000324585">
    <property type="component" value="Unassembled WGS sequence"/>
</dbReference>
<dbReference type="AlphaFoldDB" id="A0A5J4YJ76"/>
<dbReference type="PANTHER" id="PTHR30053">
    <property type="entry name" value="ELONGATION FACTOR P"/>
    <property type="match status" value="1"/>
</dbReference>
<evidence type="ECO:0000259" key="1">
    <source>
        <dbReference type="SMART" id="SM01185"/>
    </source>
</evidence>
<dbReference type="EMBL" id="VRMN01000013">
    <property type="protein sequence ID" value="KAA8491449.1"/>
    <property type="molecule type" value="Genomic_DNA"/>
</dbReference>
<dbReference type="InterPro" id="IPR008991">
    <property type="entry name" value="Translation_prot_SH3-like_sf"/>
</dbReference>
<dbReference type="InterPro" id="IPR012340">
    <property type="entry name" value="NA-bd_OB-fold"/>
</dbReference>
<comment type="caution">
    <text evidence="2">The sequence shown here is derived from an EMBL/GenBank/DDBJ whole genome shotgun (WGS) entry which is preliminary data.</text>
</comment>
<dbReference type="SUPFAM" id="SSF50249">
    <property type="entry name" value="Nucleic acid-binding proteins"/>
    <property type="match status" value="1"/>
</dbReference>
<proteinExistence type="predicted"/>
<keyword evidence="3" id="KW-1185">Reference proteome</keyword>
<dbReference type="GO" id="GO:0003746">
    <property type="term" value="F:translation elongation factor activity"/>
    <property type="evidence" value="ECO:0007669"/>
    <property type="project" value="UniProtKB-KW"/>
</dbReference>
<dbReference type="InterPro" id="IPR020599">
    <property type="entry name" value="Transl_elong_fac_P/YeiP"/>
</dbReference>
<dbReference type="Gene3D" id="2.30.30.30">
    <property type="match status" value="1"/>
</dbReference>
<feature type="domain" description="Translation elongation factor P/YeiP central" evidence="1">
    <location>
        <begin position="104"/>
        <end position="159"/>
    </location>
</feature>